<keyword evidence="8" id="KW-0479">Metal-binding</keyword>
<dbReference type="OrthoDB" id="1470350at2759"/>
<comment type="cofactor">
    <cofactor evidence="1 8">
        <name>heme</name>
        <dbReference type="ChEBI" id="CHEBI:30413"/>
    </cofactor>
</comment>
<dbReference type="CDD" id="cd11069">
    <property type="entry name" value="CYP_FUM15-like"/>
    <property type="match status" value="1"/>
</dbReference>
<evidence type="ECO:0000256" key="5">
    <source>
        <dbReference type="ARBA" id="ARBA00023002"/>
    </source>
</evidence>
<dbReference type="Proteomes" id="UP000076738">
    <property type="component" value="Unassembled WGS sequence"/>
</dbReference>
<evidence type="ECO:0000313" key="11">
    <source>
        <dbReference type="Proteomes" id="UP000076738"/>
    </source>
</evidence>
<dbReference type="PRINTS" id="PR00385">
    <property type="entry name" value="P450"/>
</dbReference>
<keyword evidence="9" id="KW-0812">Transmembrane</keyword>
<dbReference type="PANTHER" id="PTHR24305:SF166">
    <property type="entry name" value="CYTOCHROME P450 12A4, MITOCHONDRIAL-RELATED"/>
    <property type="match status" value="1"/>
</dbReference>
<evidence type="ECO:0000256" key="8">
    <source>
        <dbReference type="PIRSR" id="PIRSR602401-1"/>
    </source>
</evidence>
<dbReference type="InterPro" id="IPR050121">
    <property type="entry name" value="Cytochrome_P450_monoxygenase"/>
</dbReference>
<evidence type="ECO:0000313" key="10">
    <source>
        <dbReference type="EMBL" id="KZO92420.1"/>
    </source>
</evidence>
<dbReference type="STRING" id="1330018.A0A167I9C3"/>
<evidence type="ECO:0000256" key="7">
    <source>
        <dbReference type="ARBA" id="ARBA00023033"/>
    </source>
</evidence>
<dbReference type="EMBL" id="KV417311">
    <property type="protein sequence ID" value="KZO92420.1"/>
    <property type="molecule type" value="Genomic_DNA"/>
</dbReference>
<feature type="transmembrane region" description="Helical" evidence="9">
    <location>
        <begin position="12"/>
        <end position="33"/>
    </location>
</feature>
<proteinExistence type="inferred from homology"/>
<gene>
    <name evidence="10" type="ORF">CALVIDRAFT_530226</name>
</gene>
<dbReference type="AlphaFoldDB" id="A0A167I9C3"/>
<evidence type="ECO:0000256" key="9">
    <source>
        <dbReference type="SAM" id="Phobius"/>
    </source>
</evidence>
<dbReference type="GO" id="GO:0004497">
    <property type="term" value="F:monooxygenase activity"/>
    <property type="evidence" value="ECO:0007669"/>
    <property type="project" value="UniProtKB-KW"/>
</dbReference>
<keyword evidence="9" id="KW-0472">Membrane</keyword>
<name>A0A167I9C3_CALVF</name>
<comment type="pathway">
    <text evidence="2">Secondary metabolite biosynthesis.</text>
</comment>
<protein>
    <submittedName>
        <fullName evidence="10">Cytochrome P450</fullName>
    </submittedName>
</protein>
<dbReference type="PRINTS" id="PR00463">
    <property type="entry name" value="EP450I"/>
</dbReference>
<keyword evidence="11" id="KW-1185">Reference proteome</keyword>
<evidence type="ECO:0000256" key="4">
    <source>
        <dbReference type="ARBA" id="ARBA00022617"/>
    </source>
</evidence>
<evidence type="ECO:0000256" key="1">
    <source>
        <dbReference type="ARBA" id="ARBA00001971"/>
    </source>
</evidence>
<sequence length="553" mass="61813">MAYLPLTSTSLPLLILPLLALLILLRLLTLLLYPLSSPLQKLPHPPGGTFWLGNVREIVRAQAGETHLRWEGELGQVFSYRQLMGRWRLCTTDPRALSHVLLHVYAYPKPRQMRQNLTSRLGPSGLLVTEGDVHRRQRRIMNPSFSPAEIRGLTPVFWGKAEELVACWLQQLAVQAGQEGVVVDTVPWLSRATLDIIGLAGFGYAFETLTDASNELARAFSDLARVKRQTPFGMLVGMFPLLRGLPVKRNRIERTALGTMRRIGLELVRRKKKAVRQTLDGKREEKDVGRSQLAGKDVLTALVRANMANDVPASQKLDDEEVLAQISTFLLAGHETTATAVTWALFALSTHPDVQKNLRAELLSYPETRPEMDELNAIPYLDAFVREVLRFHAPVSNTMRVAASDDEIPVSRPYTDVDGQLRTTITVRKGDGVFIPIKAVNRSPSLWGADAGQFRPERWTAEQAGAAAHIPGVWAHMLTFLGGPRNCIGYRFSIVEVKVFLYTLVRAFEFEFADPELEFEERATIVTRPVIKGRAREGATLPLRIRRVGVESG</sequence>
<comment type="similarity">
    <text evidence="3">Belongs to the cytochrome P450 family.</text>
</comment>
<feature type="binding site" description="axial binding residue" evidence="8">
    <location>
        <position position="487"/>
    </location>
    <ligand>
        <name>heme</name>
        <dbReference type="ChEBI" id="CHEBI:30413"/>
    </ligand>
    <ligandPart>
        <name>Fe</name>
        <dbReference type="ChEBI" id="CHEBI:18248"/>
    </ligandPart>
</feature>
<dbReference type="GO" id="GO:0016705">
    <property type="term" value="F:oxidoreductase activity, acting on paired donors, with incorporation or reduction of molecular oxygen"/>
    <property type="evidence" value="ECO:0007669"/>
    <property type="project" value="InterPro"/>
</dbReference>
<organism evidence="10 11">
    <name type="scientific">Calocera viscosa (strain TUFC12733)</name>
    <dbReference type="NCBI Taxonomy" id="1330018"/>
    <lineage>
        <taxon>Eukaryota</taxon>
        <taxon>Fungi</taxon>
        <taxon>Dikarya</taxon>
        <taxon>Basidiomycota</taxon>
        <taxon>Agaricomycotina</taxon>
        <taxon>Dacrymycetes</taxon>
        <taxon>Dacrymycetales</taxon>
        <taxon>Dacrymycetaceae</taxon>
        <taxon>Calocera</taxon>
    </lineage>
</organism>
<dbReference type="InterPro" id="IPR036396">
    <property type="entry name" value="Cyt_P450_sf"/>
</dbReference>
<dbReference type="InterPro" id="IPR002401">
    <property type="entry name" value="Cyt_P450_E_grp-I"/>
</dbReference>
<evidence type="ECO:0000256" key="3">
    <source>
        <dbReference type="ARBA" id="ARBA00010617"/>
    </source>
</evidence>
<dbReference type="Gene3D" id="1.10.630.10">
    <property type="entry name" value="Cytochrome P450"/>
    <property type="match status" value="1"/>
</dbReference>
<accession>A0A167I9C3</accession>
<dbReference type="InterPro" id="IPR001128">
    <property type="entry name" value="Cyt_P450"/>
</dbReference>
<evidence type="ECO:0000256" key="6">
    <source>
        <dbReference type="ARBA" id="ARBA00023004"/>
    </source>
</evidence>
<keyword evidence="4 8" id="KW-0349">Heme</keyword>
<keyword evidence="7" id="KW-0503">Monooxygenase</keyword>
<keyword evidence="5" id="KW-0560">Oxidoreductase</keyword>
<dbReference type="Pfam" id="PF00067">
    <property type="entry name" value="p450"/>
    <property type="match status" value="1"/>
</dbReference>
<evidence type="ECO:0000256" key="2">
    <source>
        <dbReference type="ARBA" id="ARBA00005179"/>
    </source>
</evidence>
<dbReference type="GO" id="GO:0005506">
    <property type="term" value="F:iron ion binding"/>
    <property type="evidence" value="ECO:0007669"/>
    <property type="project" value="InterPro"/>
</dbReference>
<dbReference type="SUPFAM" id="SSF48264">
    <property type="entry name" value="Cytochrome P450"/>
    <property type="match status" value="1"/>
</dbReference>
<reference evidence="10 11" key="1">
    <citation type="journal article" date="2016" name="Mol. Biol. Evol.">
        <title>Comparative Genomics of Early-Diverging Mushroom-Forming Fungi Provides Insights into the Origins of Lignocellulose Decay Capabilities.</title>
        <authorList>
            <person name="Nagy L.G."/>
            <person name="Riley R."/>
            <person name="Tritt A."/>
            <person name="Adam C."/>
            <person name="Daum C."/>
            <person name="Floudas D."/>
            <person name="Sun H."/>
            <person name="Yadav J.S."/>
            <person name="Pangilinan J."/>
            <person name="Larsson K.H."/>
            <person name="Matsuura K."/>
            <person name="Barry K."/>
            <person name="Labutti K."/>
            <person name="Kuo R."/>
            <person name="Ohm R.A."/>
            <person name="Bhattacharya S.S."/>
            <person name="Shirouzu T."/>
            <person name="Yoshinaga Y."/>
            <person name="Martin F.M."/>
            <person name="Grigoriev I.V."/>
            <person name="Hibbett D.S."/>
        </authorList>
    </citation>
    <scope>NUCLEOTIDE SEQUENCE [LARGE SCALE GENOMIC DNA]</scope>
    <source>
        <strain evidence="10 11">TUFC12733</strain>
    </source>
</reference>
<keyword evidence="6 8" id="KW-0408">Iron</keyword>
<dbReference type="GO" id="GO:0020037">
    <property type="term" value="F:heme binding"/>
    <property type="evidence" value="ECO:0007669"/>
    <property type="project" value="InterPro"/>
</dbReference>
<keyword evidence="9" id="KW-1133">Transmembrane helix</keyword>
<dbReference type="PANTHER" id="PTHR24305">
    <property type="entry name" value="CYTOCHROME P450"/>
    <property type="match status" value="1"/>
</dbReference>